<dbReference type="GeneID" id="189647"/>
<gene>
    <name evidence="2" type="ORF">CELE_Y38C1AB.3</name>
    <name evidence="3" type="ORF">CELE_Y38C1AB.7</name>
    <name evidence="2 5" type="ORF">Y38C1AB.3</name>
    <name evidence="3 6" type="ORF">Y38C1AB.7</name>
</gene>
<dbReference type="Proteomes" id="UP000001940">
    <property type="component" value="Chromosome IV"/>
</dbReference>
<dbReference type="CTD" id="189645"/>
<dbReference type="RefSeq" id="NP_499853.1">
    <property type="nucleotide sequence ID" value="NM_067452.1"/>
</dbReference>
<dbReference type="PaxDb" id="6239-Y38C1AB.3"/>
<evidence type="ECO:0000256" key="1">
    <source>
        <dbReference type="SAM" id="Coils"/>
    </source>
</evidence>
<dbReference type="KEGG" id="cel:CELE_Y38C1AB.7"/>
<dbReference type="GeneID" id="189645"/>
<dbReference type="EMBL" id="BX284604">
    <property type="protein sequence ID" value="CCD68259.1"/>
    <property type="molecule type" value="Genomic_DNA"/>
</dbReference>
<dbReference type="CTD" id="189647"/>
<dbReference type="Bgee" id="WBGene00021405">
    <property type="expression patterns" value="Expressed in larva"/>
</dbReference>
<reference evidence="3" key="2">
    <citation type="submission" date="2003-03" db="EMBL/GenBank/DDBJ databases">
        <authorList>
            <person name="Sulson J.E."/>
            <person name="Waterston R."/>
        </authorList>
    </citation>
    <scope>NUCLEOTIDE SEQUENCE</scope>
    <source>
        <strain evidence="3">Bristol N2</strain>
    </source>
</reference>
<dbReference type="AGR" id="WB:WBGene00021405"/>
<evidence type="ECO:0000313" key="6">
    <source>
        <dbReference type="WormBase" id="Y38C1AB.7"/>
    </source>
</evidence>
<dbReference type="WormBase" id="Y38C1AB.3">
    <property type="protein sequence ID" value="CE18182"/>
    <property type="gene ID" value="WBGene00021405"/>
</dbReference>
<reference evidence="3 4" key="1">
    <citation type="journal article" date="1998" name="Science">
        <title>Genome sequence of the nematode C. elegans: a platform for investigating biology.</title>
        <authorList>
            <consortium name="The C. elegans sequencing consortium"/>
            <person name="Sulson J.E."/>
            <person name="Waterston R."/>
        </authorList>
    </citation>
    <scope>NUCLEOTIDE SEQUENCE [LARGE SCALE GENOMIC DNA]</scope>
    <source>
        <strain evidence="3 4">Bristol N2</strain>
    </source>
</reference>
<feature type="coiled-coil region" evidence="1">
    <location>
        <begin position="115"/>
        <end position="164"/>
    </location>
</feature>
<sequence>MVHRLDISSEMIAFFKNCAKNGNYTPFLSNYRGLIRDIGQQLEKVSLPNNSLEKLMVKHFANCFVALHTMNSLDELAASAPKFVADFKQAIGNKKTLKELHDNFKSSDTKQQGLNRKLTNKMERNRSEMKQFKMEMMSSFNGLKQNMDTKMEEMMQLMRALIQDLTSQKLAQNPESSKCSFPNYGLEIQKKFEDMIQNMKSQTGSVFELKLKEIEQLEAEAENTIPKIPKKAAGSSSEH</sequence>
<evidence type="ECO:0000313" key="2">
    <source>
        <dbReference type="EMBL" id="CCD68255.1"/>
    </source>
</evidence>
<dbReference type="WormBase" id="Y38C1AB.7">
    <property type="protein sequence ID" value="CE18182"/>
    <property type="gene ID" value="WBGene00021409"/>
</dbReference>
<dbReference type="SMR" id="G5ECN7"/>
<dbReference type="EMBL" id="BX284604">
    <property type="protein sequence ID" value="CCD68255.1"/>
    <property type="molecule type" value="Genomic_DNA"/>
</dbReference>
<organism evidence="3 4">
    <name type="scientific">Caenorhabditis elegans</name>
    <dbReference type="NCBI Taxonomy" id="6239"/>
    <lineage>
        <taxon>Eukaryota</taxon>
        <taxon>Metazoa</taxon>
        <taxon>Ecdysozoa</taxon>
        <taxon>Nematoda</taxon>
        <taxon>Chromadorea</taxon>
        <taxon>Rhabditida</taxon>
        <taxon>Rhabditina</taxon>
        <taxon>Rhabditomorpha</taxon>
        <taxon>Rhabditoidea</taxon>
        <taxon>Rhabditidae</taxon>
        <taxon>Peloderinae</taxon>
        <taxon>Caenorhabditis</taxon>
    </lineage>
</organism>
<proteinExistence type="predicted"/>
<evidence type="ECO:0000313" key="4">
    <source>
        <dbReference type="Proteomes" id="UP000001940"/>
    </source>
</evidence>
<dbReference type="HOGENOM" id="CLU_1162050_0_0_1"/>
<name>G5ECN7_CAEEL</name>
<dbReference type="AlphaFoldDB" id="G5ECN7"/>
<protein>
    <submittedName>
        <fullName evidence="3">Protein containing ALS2cr12 (ALS2CR12) signature</fullName>
    </submittedName>
</protein>
<dbReference type="AGR" id="WB:WBGene00021409"/>
<keyword evidence="4" id="KW-1185">Reference proteome</keyword>
<dbReference type="STRING" id="6239.Y38C1AB.3.1"/>
<evidence type="ECO:0000313" key="3">
    <source>
        <dbReference type="EMBL" id="CCD68259.1"/>
    </source>
</evidence>
<reference evidence="3" key="3">
    <citation type="submission" date="2024-10" db="EMBL/GenBank/DDBJ databases">
        <authorList>
            <consortium name="WormBase Consortium"/>
            <person name="WormBase"/>
        </authorList>
    </citation>
    <scope>NUCLEOTIDE SEQUENCE</scope>
    <source>
        <strain evidence="3">Bristol N2</strain>
    </source>
</reference>
<dbReference type="RefSeq" id="NP_499854.1">
    <property type="nucleotide sequence ID" value="NM_067453.1"/>
</dbReference>
<dbReference type="KEGG" id="cel:CELE_Y38C1AB.3"/>
<keyword evidence="1" id="KW-0175">Coiled coil</keyword>
<evidence type="ECO:0000313" key="5">
    <source>
        <dbReference type="WormBase" id="Y38C1AB.3"/>
    </source>
</evidence>
<accession>G5ECN7</accession>